<feature type="domain" description="IPTL-CTERM protein sorting" evidence="5">
    <location>
        <begin position="265"/>
        <end position="291"/>
    </location>
</feature>
<comment type="caution">
    <text evidence="6">The sequence shown here is derived from an EMBL/GenBank/DDBJ whole genome shotgun (WGS) entry which is preliminary data.</text>
</comment>
<gene>
    <name evidence="6" type="ORF">ACFPOE_05285</name>
</gene>
<keyword evidence="2 4" id="KW-0732">Signal</keyword>
<keyword evidence="7" id="KW-1185">Reference proteome</keyword>
<proteinExistence type="inferred from homology"/>
<keyword evidence="3" id="KW-1133">Transmembrane helix</keyword>
<sequence length="297" mass="29243">MTTALATRVASKRRPLSFLLAIATAALLLAPAMVQAQVNLGTASNFGVLGATPNVNNTGPTVVVGDVGVSPAASIIGFPPGSTTGTLQQGSAAAGTAQTDLGLALAATLVPACINLGAADLGTLVLTPGVYCYSTSAQLTGNLTLNFLGDPNAAFLIRTGSTLTTASNSSVLAINTGGATCLPNVNWSIGSSATLGTGSQIAGNILSQVSITLTTGASLRGRALARTGTVTLDSNPIVGGCPVAAAVAGGPIPGGPIPTPASFVSVPTLQEWALIFLGLMLAGVGGWQVRRRAIAAR</sequence>
<evidence type="ECO:0000256" key="4">
    <source>
        <dbReference type="SAM" id="SignalP"/>
    </source>
</evidence>
<keyword evidence="3" id="KW-0812">Transmembrane</keyword>
<evidence type="ECO:0000256" key="2">
    <source>
        <dbReference type="ARBA" id="ARBA00022729"/>
    </source>
</evidence>
<feature type="chain" id="PRO_5045849928" evidence="4">
    <location>
        <begin position="37"/>
        <end position="297"/>
    </location>
</feature>
<dbReference type="EMBL" id="JBHSMF010000004">
    <property type="protein sequence ID" value="MFC5496940.1"/>
    <property type="molecule type" value="Genomic_DNA"/>
</dbReference>
<evidence type="ECO:0000256" key="1">
    <source>
        <dbReference type="ARBA" id="ARBA00005445"/>
    </source>
</evidence>
<dbReference type="Pfam" id="PF11999">
    <property type="entry name" value="Ice_binding"/>
    <property type="match status" value="1"/>
</dbReference>
<reference evidence="7" key="1">
    <citation type="journal article" date="2019" name="Int. J. Syst. Evol. Microbiol.">
        <title>The Global Catalogue of Microorganisms (GCM) 10K type strain sequencing project: providing services to taxonomists for standard genome sequencing and annotation.</title>
        <authorList>
            <consortium name="The Broad Institute Genomics Platform"/>
            <consortium name="The Broad Institute Genome Sequencing Center for Infectious Disease"/>
            <person name="Wu L."/>
            <person name="Ma J."/>
        </authorList>
    </citation>
    <scope>NUCLEOTIDE SEQUENCE [LARGE SCALE GENOMIC DNA]</scope>
    <source>
        <strain evidence="7">CCUG 57401</strain>
    </source>
</reference>
<feature type="transmembrane region" description="Helical" evidence="3">
    <location>
        <begin position="272"/>
        <end position="289"/>
    </location>
</feature>
<feature type="signal peptide" evidence="4">
    <location>
        <begin position="1"/>
        <end position="36"/>
    </location>
</feature>
<evidence type="ECO:0000256" key="3">
    <source>
        <dbReference type="SAM" id="Phobius"/>
    </source>
</evidence>
<dbReference type="InterPro" id="IPR021884">
    <property type="entry name" value="Ice-bd_prot"/>
</dbReference>
<name>A0ABW0N8E0_9BURK</name>
<dbReference type="RefSeq" id="WP_376848975.1">
    <property type="nucleotide sequence ID" value="NZ_JBHSMF010000004.1"/>
</dbReference>
<dbReference type="NCBIfam" id="TIGR04174">
    <property type="entry name" value="IPTL_CTERM"/>
    <property type="match status" value="1"/>
</dbReference>
<dbReference type="Proteomes" id="UP001596037">
    <property type="component" value="Unassembled WGS sequence"/>
</dbReference>
<evidence type="ECO:0000259" key="5">
    <source>
        <dbReference type="Pfam" id="PF18203"/>
    </source>
</evidence>
<evidence type="ECO:0000313" key="6">
    <source>
        <dbReference type="EMBL" id="MFC5496940.1"/>
    </source>
</evidence>
<keyword evidence="3" id="KW-0472">Membrane</keyword>
<dbReference type="InterPro" id="IPR026442">
    <property type="entry name" value="IPTL_CTERM"/>
</dbReference>
<protein>
    <submittedName>
        <fullName evidence="6">IPTL-CTERM sorting domain-containing protein</fullName>
    </submittedName>
</protein>
<accession>A0ABW0N8E0</accession>
<evidence type="ECO:0000313" key="7">
    <source>
        <dbReference type="Proteomes" id="UP001596037"/>
    </source>
</evidence>
<dbReference type="Pfam" id="PF18203">
    <property type="entry name" value="IPTL-CTERM"/>
    <property type="match status" value="1"/>
</dbReference>
<comment type="similarity">
    <text evidence="1">Belongs to the ice-binding protein family.</text>
</comment>
<organism evidence="6 7">
    <name type="scientific">Caenimonas terrae</name>
    <dbReference type="NCBI Taxonomy" id="696074"/>
    <lineage>
        <taxon>Bacteria</taxon>
        <taxon>Pseudomonadati</taxon>
        <taxon>Pseudomonadota</taxon>
        <taxon>Betaproteobacteria</taxon>
        <taxon>Burkholderiales</taxon>
        <taxon>Comamonadaceae</taxon>
        <taxon>Caenimonas</taxon>
    </lineage>
</organism>